<evidence type="ECO:0000313" key="5">
    <source>
        <dbReference type="EMBL" id="KKY26919.1"/>
    </source>
</evidence>
<organism evidence="5 6">
    <name type="scientific">Phaeomoniella chlamydospora</name>
    <name type="common">Phaeoacremonium chlamydosporum</name>
    <dbReference type="NCBI Taxonomy" id="158046"/>
    <lineage>
        <taxon>Eukaryota</taxon>
        <taxon>Fungi</taxon>
        <taxon>Dikarya</taxon>
        <taxon>Ascomycota</taxon>
        <taxon>Pezizomycotina</taxon>
        <taxon>Eurotiomycetes</taxon>
        <taxon>Chaetothyriomycetidae</taxon>
        <taxon>Phaeomoniellales</taxon>
        <taxon>Phaeomoniellaceae</taxon>
        <taxon>Phaeomoniella</taxon>
    </lineage>
</organism>
<protein>
    <submittedName>
        <fullName evidence="5">Putative monooxygenase fad-binding protein</fullName>
    </submittedName>
</protein>
<dbReference type="InterPro" id="IPR002938">
    <property type="entry name" value="FAD-bd"/>
</dbReference>
<feature type="domain" description="FAD-binding" evidence="4">
    <location>
        <begin position="2"/>
        <end position="101"/>
    </location>
</feature>
<dbReference type="PANTHER" id="PTHR43004">
    <property type="entry name" value="TRK SYSTEM POTASSIUM UPTAKE PROTEIN"/>
    <property type="match status" value="1"/>
</dbReference>
<dbReference type="AlphaFoldDB" id="A0A0G2EXL6"/>
<dbReference type="GO" id="GO:0007008">
    <property type="term" value="P:outer mitochondrial membrane organization"/>
    <property type="evidence" value="ECO:0007669"/>
    <property type="project" value="InterPro"/>
</dbReference>
<name>A0A0G2EXL6_PHACM</name>
<evidence type="ECO:0000256" key="2">
    <source>
        <dbReference type="ARBA" id="ARBA00022827"/>
    </source>
</evidence>
<evidence type="ECO:0000259" key="4">
    <source>
        <dbReference type="Pfam" id="PF01494"/>
    </source>
</evidence>
<evidence type="ECO:0000256" key="1">
    <source>
        <dbReference type="ARBA" id="ARBA00022630"/>
    </source>
</evidence>
<evidence type="ECO:0000313" key="6">
    <source>
        <dbReference type="Proteomes" id="UP000053317"/>
    </source>
</evidence>
<dbReference type="Gene3D" id="3.40.30.120">
    <property type="match status" value="1"/>
</dbReference>
<dbReference type="InterPro" id="IPR035195">
    <property type="entry name" value="Emr1"/>
</dbReference>
<dbReference type="InterPro" id="IPR036188">
    <property type="entry name" value="FAD/NAD-bd_sf"/>
</dbReference>
<dbReference type="Pfam" id="PF17237">
    <property type="entry name" value="Emr1"/>
    <property type="match status" value="1"/>
</dbReference>
<dbReference type="InterPro" id="IPR050641">
    <property type="entry name" value="RIFMO-like"/>
</dbReference>
<keyword evidence="1" id="KW-0285">Flavoprotein</keyword>
<dbReference type="OrthoDB" id="2690153at2759"/>
<sequence>MIARLRKTLRIPDLPVDLISLSHWNVNAVFAERYRVGRAFLVGDASHKIPPWGALGMNSGIQDVQNLVWKIALALKDEAKYDKLLDSYDIERRPIGEAACRSSLHNLLSHGNIMDVALGMDPEKSPEENTESITAFFDPSHSEYSERRSAVAQAQKILDTEFKAPGTEAGWFYPSADIDHEGTRNLHDGQLLPDGSLNYEFHCPSTIPGHNLPHAWLERDGQRVAIRDLISLDKLILFSNALSWDDLNTDERVYIEHIGTGAGCWTDKENTMALPNLRRLFVEARTEAEENEYSRNAV</sequence>
<dbReference type="PRINTS" id="PR00420">
    <property type="entry name" value="RNGMNOXGNASE"/>
</dbReference>
<dbReference type="Gene3D" id="3.50.50.60">
    <property type="entry name" value="FAD/NAD(P)-binding domain"/>
    <property type="match status" value="1"/>
</dbReference>
<reference evidence="5 6" key="1">
    <citation type="submission" date="2015-05" db="EMBL/GenBank/DDBJ databases">
        <title>Distinctive expansion of gene families associated with plant cell wall degradation and secondary metabolism in the genomes of grapevine trunk pathogens.</title>
        <authorList>
            <person name="Lawrence D.P."/>
            <person name="Travadon R."/>
            <person name="Rolshausen P.E."/>
            <person name="Baumgartner K."/>
        </authorList>
    </citation>
    <scope>NUCLEOTIDE SEQUENCE [LARGE SCALE GENOMIC DNA]</scope>
    <source>
        <strain evidence="5">UCRPC4</strain>
    </source>
</reference>
<dbReference type="Gene3D" id="3.30.9.10">
    <property type="entry name" value="D-Amino Acid Oxidase, subunit A, domain 2"/>
    <property type="match status" value="1"/>
</dbReference>
<keyword evidence="5" id="KW-0503">Monooxygenase</keyword>
<evidence type="ECO:0000256" key="3">
    <source>
        <dbReference type="ARBA" id="ARBA00023002"/>
    </source>
</evidence>
<dbReference type="PANTHER" id="PTHR43004:SF8">
    <property type="entry name" value="FAD-BINDING DOMAIN-CONTAINING PROTEIN-RELATED"/>
    <property type="match status" value="1"/>
</dbReference>
<dbReference type="Proteomes" id="UP000053317">
    <property type="component" value="Unassembled WGS sequence"/>
</dbReference>
<dbReference type="Pfam" id="PF01494">
    <property type="entry name" value="FAD_binding_3"/>
    <property type="match status" value="1"/>
</dbReference>
<dbReference type="EMBL" id="LCWF01000033">
    <property type="protein sequence ID" value="KKY26919.1"/>
    <property type="molecule type" value="Genomic_DNA"/>
</dbReference>
<accession>A0A0G2EXL6</accession>
<keyword evidence="6" id="KW-1185">Reference proteome</keyword>
<dbReference type="SUPFAM" id="SSF51905">
    <property type="entry name" value="FAD/NAD(P)-binding domain"/>
    <property type="match status" value="1"/>
</dbReference>
<gene>
    <name evidence="5" type="ORF">UCRPC4_g01385</name>
</gene>
<comment type="caution">
    <text evidence="5">The sequence shown here is derived from an EMBL/GenBank/DDBJ whole genome shotgun (WGS) entry which is preliminary data.</text>
</comment>
<dbReference type="GO" id="GO:0005739">
    <property type="term" value="C:mitochondrion"/>
    <property type="evidence" value="ECO:0007669"/>
    <property type="project" value="GOC"/>
</dbReference>
<keyword evidence="3" id="KW-0560">Oxidoreductase</keyword>
<keyword evidence="2" id="KW-0274">FAD</keyword>
<proteinExistence type="predicted"/>
<reference evidence="5 6" key="2">
    <citation type="submission" date="2015-05" db="EMBL/GenBank/DDBJ databases">
        <authorList>
            <person name="Morales-Cruz A."/>
            <person name="Amrine K.C."/>
            <person name="Cantu D."/>
        </authorList>
    </citation>
    <scope>NUCLEOTIDE SEQUENCE [LARGE SCALE GENOMIC DNA]</scope>
    <source>
        <strain evidence="5">UCRPC4</strain>
    </source>
</reference>
<dbReference type="GO" id="GO:0016709">
    <property type="term" value="F:oxidoreductase activity, acting on paired donors, with incorporation or reduction of molecular oxygen, NAD(P)H as one donor, and incorporation of one atom of oxygen"/>
    <property type="evidence" value="ECO:0007669"/>
    <property type="project" value="UniProtKB-ARBA"/>
</dbReference>
<dbReference type="GO" id="GO:0071949">
    <property type="term" value="F:FAD binding"/>
    <property type="evidence" value="ECO:0007669"/>
    <property type="project" value="InterPro"/>
</dbReference>